<feature type="domain" description="G-protein coupled receptors family 1 profile" evidence="15">
    <location>
        <begin position="39"/>
        <end position="292"/>
    </location>
</feature>
<dbReference type="PROSITE" id="PS00238">
    <property type="entry name" value="OPSIN"/>
    <property type="match status" value="1"/>
</dbReference>
<keyword evidence="6 14" id="KW-1133">Transmembrane helix</keyword>
<evidence type="ECO:0000256" key="13">
    <source>
        <dbReference type="ARBA" id="ARBA00023224"/>
    </source>
</evidence>
<keyword evidence="7" id="KW-0157">Chromophore</keyword>
<keyword evidence="3" id="KW-0716">Sensory transduction</keyword>
<dbReference type="Proteomes" id="UP001205998">
    <property type="component" value="Unassembled WGS sequence"/>
</dbReference>
<evidence type="ECO:0000256" key="11">
    <source>
        <dbReference type="ARBA" id="ARBA00023170"/>
    </source>
</evidence>
<dbReference type="InterPro" id="IPR002962">
    <property type="entry name" value="Peropsin"/>
</dbReference>
<keyword evidence="17" id="KW-1185">Reference proteome</keyword>
<feature type="transmembrane region" description="Helical" evidence="14">
    <location>
        <begin position="273"/>
        <end position="295"/>
    </location>
</feature>
<dbReference type="InterPro" id="IPR050125">
    <property type="entry name" value="GPCR_opsins"/>
</dbReference>
<dbReference type="GO" id="GO:0007601">
    <property type="term" value="P:visual perception"/>
    <property type="evidence" value="ECO:0007669"/>
    <property type="project" value="InterPro"/>
</dbReference>
<keyword evidence="13" id="KW-0807">Transducer</keyword>
<evidence type="ECO:0000256" key="3">
    <source>
        <dbReference type="ARBA" id="ARBA00022606"/>
    </source>
</evidence>
<dbReference type="PROSITE" id="PS50262">
    <property type="entry name" value="G_PROTEIN_RECEP_F1_2"/>
    <property type="match status" value="1"/>
</dbReference>
<evidence type="ECO:0000259" key="15">
    <source>
        <dbReference type="PROSITE" id="PS50262"/>
    </source>
</evidence>
<gene>
    <name evidence="16" type="ORF">C0J50_4751</name>
</gene>
<feature type="transmembrane region" description="Helical" evidence="14">
    <location>
        <begin position="141"/>
        <end position="164"/>
    </location>
</feature>
<dbReference type="PANTHER" id="PTHR24240">
    <property type="entry name" value="OPSIN"/>
    <property type="match status" value="1"/>
</dbReference>
<keyword evidence="2" id="KW-0600">Photoreceptor protein</keyword>
<dbReference type="InterPro" id="IPR000276">
    <property type="entry name" value="GPCR_Rhodpsn"/>
</dbReference>
<evidence type="ECO:0000313" key="16">
    <source>
        <dbReference type="EMBL" id="KAI5611228.1"/>
    </source>
</evidence>
<dbReference type="GO" id="GO:0009881">
    <property type="term" value="F:photoreceptor activity"/>
    <property type="evidence" value="ECO:0007669"/>
    <property type="project" value="UniProtKB-KW"/>
</dbReference>
<proteinExistence type="predicted"/>
<keyword evidence="5" id="KW-0681">Retinal protein</keyword>
<feature type="transmembrane region" description="Helical" evidence="14">
    <location>
        <begin position="237"/>
        <end position="261"/>
    </location>
</feature>
<keyword evidence="4 14" id="KW-0812">Transmembrane</keyword>
<evidence type="ECO:0000256" key="8">
    <source>
        <dbReference type="ARBA" id="ARBA00023040"/>
    </source>
</evidence>
<keyword evidence="9 14" id="KW-0472">Membrane</keyword>
<dbReference type="Pfam" id="PF00001">
    <property type="entry name" value="7tm_1"/>
    <property type="match status" value="1"/>
</dbReference>
<reference evidence="16" key="1">
    <citation type="submission" date="2018-07" db="EMBL/GenBank/DDBJ databases">
        <title>Comparative genomics of catfishes provides insights into carnivory and benthic adaptation.</title>
        <authorList>
            <person name="Zhang Y."/>
            <person name="Wang D."/>
            <person name="Peng Z."/>
            <person name="Zheng S."/>
            <person name="Shao F."/>
            <person name="Tao W."/>
        </authorList>
    </citation>
    <scope>NUCLEOTIDE SEQUENCE</scope>
    <source>
        <strain evidence="16">Chongqing</strain>
    </source>
</reference>
<keyword evidence="8" id="KW-0297">G-protein coupled receptor</keyword>
<dbReference type="GO" id="GO:0007602">
    <property type="term" value="P:phototransduction"/>
    <property type="evidence" value="ECO:0007669"/>
    <property type="project" value="UniProtKB-KW"/>
</dbReference>
<dbReference type="FunFam" id="1.20.1070.10:FF:000219">
    <property type="entry name" value="Opsin 5-like 2"/>
    <property type="match status" value="1"/>
</dbReference>
<evidence type="ECO:0000256" key="10">
    <source>
        <dbReference type="ARBA" id="ARBA00023157"/>
    </source>
</evidence>
<evidence type="ECO:0000256" key="5">
    <source>
        <dbReference type="ARBA" id="ARBA00022925"/>
    </source>
</evidence>
<keyword evidence="12" id="KW-0325">Glycoprotein</keyword>
<name>A0AAD5A739_SILAS</name>
<dbReference type="InterPro" id="IPR017452">
    <property type="entry name" value="GPCR_Rhodpsn_7TM"/>
</dbReference>
<evidence type="ECO:0000256" key="12">
    <source>
        <dbReference type="ARBA" id="ARBA00023180"/>
    </source>
</evidence>
<accession>A0AAD5A739</accession>
<comment type="caution">
    <text evidence="16">The sequence shown here is derived from an EMBL/GenBank/DDBJ whole genome shotgun (WGS) entry which is preliminary data.</text>
</comment>
<evidence type="ECO:0000256" key="2">
    <source>
        <dbReference type="ARBA" id="ARBA00022543"/>
    </source>
</evidence>
<evidence type="ECO:0000313" key="17">
    <source>
        <dbReference type="Proteomes" id="UP001205998"/>
    </source>
</evidence>
<dbReference type="EMBL" id="MU567224">
    <property type="protein sequence ID" value="KAI5611228.1"/>
    <property type="molecule type" value="Genomic_DNA"/>
</dbReference>
<feature type="transmembrane region" description="Helical" evidence="14">
    <location>
        <begin position="187"/>
        <end position="216"/>
    </location>
</feature>
<protein>
    <submittedName>
        <fullName evidence="16">Opsin 8, group member b</fullName>
    </submittedName>
</protein>
<dbReference type="Gene3D" id="1.20.1070.10">
    <property type="entry name" value="Rhodopsin 7-helix transmembrane proteins"/>
    <property type="match status" value="1"/>
</dbReference>
<organism evidence="16 17">
    <name type="scientific">Silurus asotus</name>
    <name type="common">Amur catfish</name>
    <name type="synonym">Parasilurus asotus</name>
    <dbReference type="NCBI Taxonomy" id="30991"/>
    <lineage>
        <taxon>Eukaryota</taxon>
        <taxon>Metazoa</taxon>
        <taxon>Chordata</taxon>
        <taxon>Craniata</taxon>
        <taxon>Vertebrata</taxon>
        <taxon>Euteleostomi</taxon>
        <taxon>Actinopterygii</taxon>
        <taxon>Neopterygii</taxon>
        <taxon>Teleostei</taxon>
        <taxon>Ostariophysi</taxon>
        <taxon>Siluriformes</taxon>
        <taxon>Siluridae</taxon>
        <taxon>Silurus</taxon>
    </lineage>
</organism>
<keyword evidence="11" id="KW-0675">Receptor</keyword>
<evidence type="ECO:0000256" key="7">
    <source>
        <dbReference type="ARBA" id="ARBA00022991"/>
    </source>
</evidence>
<evidence type="ECO:0000256" key="14">
    <source>
        <dbReference type="SAM" id="Phobius"/>
    </source>
</evidence>
<sequence>MSTRQALLEKNSLLSGGSSLLPVRSFSVYLGLAILSIVGNLLVLLLAYKRSSQMKPPELLSVNLAVTDLGAAVSMYPLSIASSWNHYWIGGDTTCTYYGWMGFFFGVASIATLTVMAVVRFTVSMKLHSHMEKITKRTVQVMLALTWLYALLWAVFPLIGWGAYGPEPFGLSCTLAWAEMKEHSPSFVISMFAMNLAIPAVIIIFCYFGITLRLYFYYNSKENVSIMQNKVKLQRRLMLIAVLISAGFIGCWSPYGIVSLWSIYSNSSITPHVSMLPCLFAKTSTVYNPLIYYIFSKSFKQEVRQLLCACIRSKGCGSQPENLRENTVCVVCDGTTVKEELQLKPLFRKHTELPIHNL</sequence>
<dbReference type="AlphaFoldDB" id="A0AAD5A739"/>
<feature type="transmembrane region" description="Helical" evidence="14">
    <location>
        <begin position="26"/>
        <end position="48"/>
    </location>
</feature>
<keyword evidence="10" id="KW-1015">Disulfide bond</keyword>
<dbReference type="InterPro" id="IPR027430">
    <property type="entry name" value="Retinal_BS"/>
</dbReference>
<dbReference type="GO" id="GO:0016020">
    <property type="term" value="C:membrane"/>
    <property type="evidence" value="ECO:0007669"/>
    <property type="project" value="UniProtKB-SubCell"/>
</dbReference>
<evidence type="ECO:0000256" key="4">
    <source>
        <dbReference type="ARBA" id="ARBA00022692"/>
    </source>
</evidence>
<evidence type="ECO:0000256" key="6">
    <source>
        <dbReference type="ARBA" id="ARBA00022989"/>
    </source>
</evidence>
<dbReference type="PRINTS" id="PR01244">
    <property type="entry name" value="PEROPSIN"/>
</dbReference>
<dbReference type="GO" id="GO:0004930">
    <property type="term" value="F:G protein-coupled receptor activity"/>
    <property type="evidence" value="ECO:0007669"/>
    <property type="project" value="UniProtKB-KW"/>
</dbReference>
<feature type="transmembrane region" description="Helical" evidence="14">
    <location>
        <begin position="60"/>
        <end position="78"/>
    </location>
</feature>
<dbReference type="SUPFAM" id="SSF81321">
    <property type="entry name" value="Family A G protein-coupled receptor-like"/>
    <property type="match status" value="1"/>
</dbReference>
<dbReference type="PRINTS" id="PR00237">
    <property type="entry name" value="GPCRRHODOPSN"/>
</dbReference>
<feature type="transmembrane region" description="Helical" evidence="14">
    <location>
        <begin position="98"/>
        <end position="121"/>
    </location>
</feature>
<comment type="subcellular location">
    <subcellularLocation>
        <location evidence="1">Membrane</location>
        <topology evidence="1">Multi-pass membrane protein</topology>
    </subcellularLocation>
</comment>
<evidence type="ECO:0000256" key="1">
    <source>
        <dbReference type="ARBA" id="ARBA00004141"/>
    </source>
</evidence>
<evidence type="ECO:0000256" key="9">
    <source>
        <dbReference type="ARBA" id="ARBA00023136"/>
    </source>
</evidence>